<evidence type="ECO:0008006" key="4">
    <source>
        <dbReference type="Google" id="ProtNLM"/>
    </source>
</evidence>
<sequence>MGRIIILFISSCLLLGISFSPMFSIIREFWIDKKVTERYEIHQAYQEYGSDSHLDVQELIIDNKNIKIREEQTGRKAPLPYWEETENMEPEDIVKIHFLINDKEISTPDEIWLSNEDKGSRYFSWLDIFNVHDLKTDEKQIKIIQRLKGMTSINEPMEGMKWKIITIREDGKVSEKILSYSHRSDDPLAVQLINFATISPMNIGYYSDITQGYVTYFFPLFYPIFTTLCGLILLIIALILLYKRHK</sequence>
<dbReference type="Proteomes" id="UP001342826">
    <property type="component" value="Unassembled WGS sequence"/>
</dbReference>
<evidence type="ECO:0000313" key="2">
    <source>
        <dbReference type="EMBL" id="MED4402450.1"/>
    </source>
</evidence>
<evidence type="ECO:0000256" key="1">
    <source>
        <dbReference type="SAM" id="Phobius"/>
    </source>
</evidence>
<protein>
    <recommendedName>
        <fullName evidence="4">DUF4897 domain-containing protein</fullName>
    </recommendedName>
</protein>
<feature type="transmembrane region" description="Helical" evidence="1">
    <location>
        <begin position="220"/>
        <end position="242"/>
    </location>
</feature>
<evidence type="ECO:0000313" key="3">
    <source>
        <dbReference type="Proteomes" id="UP001342826"/>
    </source>
</evidence>
<dbReference type="GeneID" id="301140731"/>
<keyword evidence="3" id="KW-1185">Reference proteome</keyword>
<keyword evidence="1" id="KW-0472">Membrane</keyword>
<dbReference type="RefSeq" id="WP_066228172.1">
    <property type="nucleotide sequence ID" value="NZ_JARTFQ010000005.1"/>
</dbReference>
<organism evidence="2 3">
    <name type="scientific">Metabacillus fastidiosus</name>
    <dbReference type="NCBI Taxonomy" id="1458"/>
    <lineage>
        <taxon>Bacteria</taxon>
        <taxon>Bacillati</taxon>
        <taxon>Bacillota</taxon>
        <taxon>Bacilli</taxon>
        <taxon>Bacillales</taxon>
        <taxon>Bacillaceae</taxon>
        <taxon>Metabacillus</taxon>
    </lineage>
</organism>
<gene>
    <name evidence="2" type="ORF">P9271_14120</name>
</gene>
<keyword evidence="1" id="KW-1133">Transmembrane helix</keyword>
<accession>A0ABU6NZC7</accession>
<dbReference type="EMBL" id="JARTFS010000012">
    <property type="protein sequence ID" value="MED4402450.1"/>
    <property type="molecule type" value="Genomic_DNA"/>
</dbReference>
<reference evidence="2 3" key="1">
    <citation type="submission" date="2023-03" db="EMBL/GenBank/DDBJ databases">
        <title>Bacillus Genome Sequencing.</title>
        <authorList>
            <person name="Dunlap C."/>
        </authorList>
    </citation>
    <scope>NUCLEOTIDE SEQUENCE [LARGE SCALE GENOMIC DNA]</scope>
    <source>
        <strain evidence="2 3">NRS-1717</strain>
    </source>
</reference>
<name>A0ABU6NZC7_9BACI</name>
<proteinExistence type="predicted"/>
<keyword evidence="1" id="KW-0812">Transmembrane</keyword>
<comment type="caution">
    <text evidence="2">The sequence shown here is derived from an EMBL/GenBank/DDBJ whole genome shotgun (WGS) entry which is preliminary data.</text>
</comment>